<organism evidence="1">
    <name type="scientific">marine sediment metagenome</name>
    <dbReference type="NCBI Taxonomy" id="412755"/>
    <lineage>
        <taxon>unclassified sequences</taxon>
        <taxon>metagenomes</taxon>
        <taxon>ecological metagenomes</taxon>
    </lineage>
</organism>
<dbReference type="EMBL" id="LAZR01063638">
    <property type="protein sequence ID" value="KKK59113.1"/>
    <property type="molecule type" value="Genomic_DNA"/>
</dbReference>
<accession>A0A0F8WR16</accession>
<dbReference type="AlphaFoldDB" id="A0A0F8WR16"/>
<proteinExistence type="predicted"/>
<gene>
    <name evidence="1" type="ORF">LCGC14_3037640</name>
</gene>
<reference evidence="1" key="1">
    <citation type="journal article" date="2015" name="Nature">
        <title>Complex archaea that bridge the gap between prokaryotes and eukaryotes.</title>
        <authorList>
            <person name="Spang A."/>
            <person name="Saw J.H."/>
            <person name="Jorgensen S.L."/>
            <person name="Zaremba-Niedzwiedzka K."/>
            <person name="Martijn J."/>
            <person name="Lind A.E."/>
            <person name="van Eijk R."/>
            <person name="Schleper C."/>
            <person name="Guy L."/>
            <person name="Ettema T.J."/>
        </authorList>
    </citation>
    <scope>NUCLEOTIDE SEQUENCE</scope>
</reference>
<protein>
    <submittedName>
        <fullName evidence="1">Uncharacterized protein</fullName>
    </submittedName>
</protein>
<comment type="caution">
    <text evidence="1">The sequence shown here is derived from an EMBL/GenBank/DDBJ whole genome shotgun (WGS) entry which is preliminary data.</text>
</comment>
<feature type="non-terminal residue" evidence="1">
    <location>
        <position position="1"/>
    </location>
</feature>
<evidence type="ECO:0000313" key="1">
    <source>
        <dbReference type="EMBL" id="KKK59113.1"/>
    </source>
</evidence>
<name>A0A0F8WR16_9ZZZZ</name>
<dbReference type="Gene3D" id="3.30.70.370">
    <property type="match status" value="1"/>
</dbReference>
<sequence length="349" mass="40525">IMEYLKSKIISVNTLKNVALSFRYGIPINSFRCFFNQYTKTKPGILALGGLYDWQYLIPELSKRGVIIYFISDREFSKLLPTVKENHWQADTEKLWYKFYGHFKETTNDFIPIIKDRICWIMENSPVVARHVIHKMEDFTSNKNIRKLINGTTVYFTDYIVKQYFIMKNVPVLGWQHGSVWYDRQITQRVDLNDMLCASNLLAFGKGTQKAYQSSELKTSCKVELVGSIGLDKISKETPAYRGASSRILYIITNYYRNSWYCGFSPPSSDRLYFKEQTAIVEGLKEIVNSIERMSLTVKLCPNSEVLDEDPPWVDELKHIMETCVTLKVPIKVDAEVGPSWGELKEYIK</sequence>